<evidence type="ECO:0000313" key="1">
    <source>
        <dbReference type="EMBL" id="HJG96351.1"/>
    </source>
</evidence>
<dbReference type="AlphaFoldDB" id="A0A921MZZ1"/>
<gene>
    <name evidence="1" type="ORF">K8V90_04525</name>
</gene>
<dbReference type="Proteomes" id="UP000776700">
    <property type="component" value="Unassembled WGS sequence"/>
</dbReference>
<protein>
    <submittedName>
        <fullName evidence="1">Uncharacterized protein</fullName>
    </submittedName>
</protein>
<proteinExistence type="predicted"/>
<comment type="caution">
    <text evidence="1">The sequence shown here is derived from an EMBL/GenBank/DDBJ whole genome shotgun (WGS) entry which is preliminary data.</text>
</comment>
<name>A0A921MZZ1_9FIRM</name>
<sequence length="52" mass="6205">MDEIRIEAISKLDNLIVEWTERGERLGIDFSEQIKEMEYLKSKYEREVSANV</sequence>
<accession>A0A921MZZ1</accession>
<organism evidence="1 2">
    <name type="scientific">Romboutsia timonensis</name>
    <dbReference type="NCBI Taxonomy" id="1776391"/>
    <lineage>
        <taxon>Bacteria</taxon>
        <taxon>Bacillati</taxon>
        <taxon>Bacillota</taxon>
        <taxon>Clostridia</taxon>
        <taxon>Peptostreptococcales</taxon>
        <taxon>Peptostreptococcaceae</taxon>
        <taxon>Romboutsia</taxon>
    </lineage>
</organism>
<reference evidence="1" key="2">
    <citation type="submission" date="2021-09" db="EMBL/GenBank/DDBJ databases">
        <authorList>
            <person name="Gilroy R."/>
        </authorList>
    </citation>
    <scope>NUCLEOTIDE SEQUENCE</scope>
    <source>
        <strain evidence="1">1277</strain>
    </source>
</reference>
<reference evidence="1" key="1">
    <citation type="journal article" date="2021" name="PeerJ">
        <title>Extensive microbial diversity within the chicken gut microbiome revealed by metagenomics and culture.</title>
        <authorList>
            <person name="Gilroy R."/>
            <person name="Ravi A."/>
            <person name="Getino M."/>
            <person name="Pursley I."/>
            <person name="Horton D.L."/>
            <person name="Alikhan N.F."/>
            <person name="Baker D."/>
            <person name="Gharbi K."/>
            <person name="Hall N."/>
            <person name="Watson M."/>
            <person name="Adriaenssens E.M."/>
            <person name="Foster-Nyarko E."/>
            <person name="Jarju S."/>
            <person name="Secka A."/>
            <person name="Antonio M."/>
            <person name="Oren A."/>
            <person name="Chaudhuri R.R."/>
            <person name="La Ragione R."/>
            <person name="Hildebrand F."/>
            <person name="Pallen M.J."/>
        </authorList>
    </citation>
    <scope>NUCLEOTIDE SEQUENCE</scope>
    <source>
        <strain evidence="1">1277</strain>
    </source>
</reference>
<evidence type="ECO:0000313" key="2">
    <source>
        <dbReference type="Proteomes" id="UP000776700"/>
    </source>
</evidence>
<dbReference type="EMBL" id="DYUB01000151">
    <property type="protein sequence ID" value="HJG96351.1"/>
    <property type="molecule type" value="Genomic_DNA"/>
</dbReference>